<evidence type="ECO:0000256" key="1">
    <source>
        <dbReference type="SAM" id="SignalP"/>
    </source>
</evidence>
<sequence length="156" mass="15842">MAEPGGVSAARILTALALVAPLLVGCTQAVAGSAAADPAVVARLAQERECRAAGDAIVTAVRTVVQRVDNGGLLDGSAADAMIGEVPITRLGSNLSNSCGPELVSAEYSRILVEVDAEPATTFFGRIALNAAIIGLCRVEGTSIVLDERARRVCVG</sequence>
<organism evidence="2 3">
    <name type="scientific">Pseudonocardia zijingensis</name>
    <dbReference type="NCBI Taxonomy" id="153376"/>
    <lineage>
        <taxon>Bacteria</taxon>
        <taxon>Bacillati</taxon>
        <taxon>Actinomycetota</taxon>
        <taxon>Actinomycetes</taxon>
        <taxon>Pseudonocardiales</taxon>
        <taxon>Pseudonocardiaceae</taxon>
        <taxon>Pseudonocardia</taxon>
    </lineage>
</organism>
<evidence type="ECO:0000313" key="2">
    <source>
        <dbReference type="EMBL" id="GAA0927651.1"/>
    </source>
</evidence>
<accession>A0ABP3ZV04</accession>
<evidence type="ECO:0000313" key="3">
    <source>
        <dbReference type="Proteomes" id="UP001499967"/>
    </source>
</evidence>
<evidence type="ECO:0008006" key="4">
    <source>
        <dbReference type="Google" id="ProtNLM"/>
    </source>
</evidence>
<gene>
    <name evidence="2" type="ORF">GCM10009559_13640</name>
</gene>
<reference evidence="3" key="1">
    <citation type="journal article" date="2019" name="Int. J. Syst. Evol. Microbiol.">
        <title>The Global Catalogue of Microorganisms (GCM) 10K type strain sequencing project: providing services to taxonomists for standard genome sequencing and annotation.</title>
        <authorList>
            <consortium name="The Broad Institute Genomics Platform"/>
            <consortium name="The Broad Institute Genome Sequencing Center for Infectious Disease"/>
            <person name="Wu L."/>
            <person name="Ma J."/>
        </authorList>
    </citation>
    <scope>NUCLEOTIDE SEQUENCE [LARGE SCALE GENOMIC DNA]</scope>
    <source>
        <strain evidence="3">JCM 11117</strain>
    </source>
</reference>
<feature type="chain" id="PRO_5046535303" description="Lipoprotein" evidence="1">
    <location>
        <begin position="32"/>
        <end position="156"/>
    </location>
</feature>
<dbReference type="Proteomes" id="UP001499967">
    <property type="component" value="Unassembled WGS sequence"/>
</dbReference>
<keyword evidence="1" id="KW-0732">Signal</keyword>
<keyword evidence="3" id="KW-1185">Reference proteome</keyword>
<dbReference type="RefSeq" id="WP_343940101.1">
    <property type="nucleotide sequence ID" value="NZ_BAAAHP010000036.1"/>
</dbReference>
<dbReference type="EMBL" id="BAAAHP010000036">
    <property type="protein sequence ID" value="GAA0927651.1"/>
    <property type="molecule type" value="Genomic_DNA"/>
</dbReference>
<proteinExistence type="predicted"/>
<comment type="caution">
    <text evidence="2">The sequence shown here is derived from an EMBL/GenBank/DDBJ whole genome shotgun (WGS) entry which is preliminary data.</text>
</comment>
<name>A0ABP3ZV04_9PSEU</name>
<protein>
    <recommendedName>
        <fullName evidence="4">Lipoprotein</fullName>
    </recommendedName>
</protein>
<feature type="signal peptide" evidence="1">
    <location>
        <begin position="1"/>
        <end position="31"/>
    </location>
</feature>